<keyword evidence="3" id="KW-1185">Reference proteome</keyword>
<dbReference type="RefSeq" id="WP_042130122.1">
    <property type="nucleotide sequence ID" value="NZ_FZOL01000020.1"/>
</dbReference>
<feature type="domain" description="SAF" evidence="1">
    <location>
        <begin position="58"/>
        <end position="118"/>
    </location>
</feature>
<dbReference type="AlphaFoldDB" id="A0A239J0H7"/>
<proteinExistence type="predicted"/>
<evidence type="ECO:0000313" key="2">
    <source>
        <dbReference type="EMBL" id="SNS98968.1"/>
    </source>
</evidence>
<organism evidence="2 3">
    <name type="scientific">Pseudomonas japonica</name>
    <dbReference type="NCBI Taxonomy" id="256466"/>
    <lineage>
        <taxon>Bacteria</taxon>
        <taxon>Pseudomonadati</taxon>
        <taxon>Pseudomonadota</taxon>
        <taxon>Gammaproteobacteria</taxon>
        <taxon>Pseudomonadales</taxon>
        <taxon>Pseudomonadaceae</taxon>
        <taxon>Pseudomonas</taxon>
    </lineage>
</organism>
<dbReference type="NCBIfam" id="TIGR03177">
    <property type="entry name" value="pilus_cpaB"/>
    <property type="match status" value="1"/>
</dbReference>
<reference evidence="3" key="1">
    <citation type="submission" date="2017-06" db="EMBL/GenBank/DDBJ databases">
        <authorList>
            <person name="Varghese N."/>
            <person name="Submissions S."/>
        </authorList>
    </citation>
    <scope>NUCLEOTIDE SEQUENCE [LARGE SCALE GENOMIC DNA]</scope>
    <source>
        <strain evidence="3">DSM 22348</strain>
    </source>
</reference>
<dbReference type="Pfam" id="PF16976">
    <property type="entry name" value="RcpC"/>
    <property type="match status" value="1"/>
</dbReference>
<evidence type="ECO:0000313" key="3">
    <source>
        <dbReference type="Proteomes" id="UP000198407"/>
    </source>
</evidence>
<dbReference type="STRING" id="1215104.GCA_000730585_00294"/>
<evidence type="ECO:0000259" key="1">
    <source>
        <dbReference type="SMART" id="SM00858"/>
    </source>
</evidence>
<dbReference type="EMBL" id="FZOL01000020">
    <property type="protein sequence ID" value="SNS98968.1"/>
    <property type="molecule type" value="Genomic_DNA"/>
</dbReference>
<dbReference type="InterPro" id="IPR013974">
    <property type="entry name" value="SAF"/>
</dbReference>
<accession>A0A239J0H7</accession>
<dbReference type="SMART" id="SM00858">
    <property type="entry name" value="SAF"/>
    <property type="match status" value="1"/>
</dbReference>
<dbReference type="InterPro" id="IPR017592">
    <property type="entry name" value="Pilus_assmbl_Flp-typ_CpaB"/>
</dbReference>
<gene>
    <name evidence="2" type="ORF">SAMN05444352_12084</name>
</gene>
<dbReference type="Pfam" id="PF08666">
    <property type="entry name" value="SAF"/>
    <property type="match status" value="1"/>
</dbReference>
<dbReference type="Gene3D" id="3.90.1210.10">
    <property type="entry name" value="Antifreeze-like/N-acetylneuraminic acid synthase C-terminal domain"/>
    <property type="match status" value="1"/>
</dbReference>
<dbReference type="OrthoDB" id="146902at2"/>
<protein>
    <submittedName>
        <fullName evidence="2">Pilus assembly protein CpaB</fullName>
    </submittedName>
</protein>
<name>A0A239J0H7_9PSED</name>
<dbReference type="Proteomes" id="UP000198407">
    <property type="component" value="Unassembled WGS sequence"/>
</dbReference>
<dbReference type="InterPro" id="IPR031571">
    <property type="entry name" value="RcpC_dom"/>
</dbReference>
<dbReference type="CDD" id="cd11614">
    <property type="entry name" value="SAF_CpaB_FlgA_like"/>
    <property type="match status" value="1"/>
</dbReference>
<sequence length="310" mass="33103">MSSRITLVLAGLFLLGAIIAGYWGLALSKQPEPPALQPTPAAPPVTQVVDTAEDELRQPVVVLRRDVAANVALQNDDLAVERLRVAPAGSFQTLDQVAGRSLWRDLPAGTWLDERSFDAGGPLARMIQPGELALTLGVDEVSAAGGHLRPGDYVDVLLYLRNEQDNPQASVQVIVPALRLLVVGQQMGLGNDGRPAEPVDPDPKVRAEQRRALPRTVVLAVPEALASRLTLAAQAGSLRLAVRSAEEKHLARYWADPKASAAVVEQTNRQLYRFNQLAMASPASTRVAGAPAAPRGIEIIRGAQTAEPPH</sequence>